<evidence type="ECO:0000259" key="2">
    <source>
        <dbReference type="Pfam" id="PF01408"/>
    </source>
</evidence>
<gene>
    <name evidence="4" type="ORF">E0E05_14075</name>
</gene>
<organism evidence="4 5">
    <name type="scientific">Roseitalea porphyridii</name>
    <dbReference type="NCBI Taxonomy" id="1852022"/>
    <lineage>
        <taxon>Bacteria</taxon>
        <taxon>Pseudomonadati</taxon>
        <taxon>Pseudomonadota</taxon>
        <taxon>Alphaproteobacteria</taxon>
        <taxon>Hyphomicrobiales</taxon>
        <taxon>Ahrensiaceae</taxon>
        <taxon>Roseitalea</taxon>
    </lineage>
</organism>
<keyword evidence="5" id="KW-1185">Reference proteome</keyword>
<evidence type="ECO:0000313" key="5">
    <source>
        <dbReference type="Proteomes" id="UP000293719"/>
    </source>
</evidence>
<protein>
    <submittedName>
        <fullName evidence="4">Gfo/Idh/MocA family oxidoreductase</fullName>
    </submittedName>
</protein>
<dbReference type="SUPFAM" id="SSF51735">
    <property type="entry name" value="NAD(P)-binding Rossmann-fold domains"/>
    <property type="match status" value="1"/>
</dbReference>
<dbReference type="Gene3D" id="3.40.50.720">
    <property type="entry name" value="NAD(P)-binding Rossmann-like Domain"/>
    <property type="match status" value="1"/>
</dbReference>
<dbReference type="Gene3D" id="3.30.360.10">
    <property type="entry name" value="Dihydrodipicolinate Reductase, domain 2"/>
    <property type="match status" value="1"/>
</dbReference>
<feature type="domain" description="Gfo/Idh/MocA-like oxidoreductase N-terminal" evidence="2">
    <location>
        <begin position="55"/>
        <end position="168"/>
    </location>
</feature>
<dbReference type="PANTHER" id="PTHR43377:SF6">
    <property type="entry name" value="GFO_IDH_MOCA-LIKE OXIDOREDUCTASE N-TERMINAL DOMAIN-CONTAINING PROTEIN"/>
    <property type="match status" value="1"/>
</dbReference>
<dbReference type="Pfam" id="PF01408">
    <property type="entry name" value="GFO_IDH_MocA"/>
    <property type="match status" value="1"/>
</dbReference>
<evidence type="ECO:0000259" key="3">
    <source>
        <dbReference type="Pfam" id="PF22725"/>
    </source>
</evidence>
<accession>A0A4P6V2K6</accession>
<dbReference type="AlphaFoldDB" id="A0A4P6V2K6"/>
<dbReference type="InterPro" id="IPR000683">
    <property type="entry name" value="Gfo/Idh/MocA-like_OxRdtase_N"/>
</dbReference>
<dbReference type="InterPro" id="IPR051450">
    <property type="entry name" value="Gfo/Idh/MocA_Oxidoreductases"/>
</dbReference>
<dbReference type="InterPro" id="IPR055170">
    <property type="entry name" value="GFO_IDH_MocA-like_dom"/>
</dbReference>
<dbReference type="Pfam" id="PF22725">
    <property type="entry name" value="GFO_IDH_MocA_C3"/>
    <property type="match status" value="1"/>
</dbReference>
<dbReference type="EMBL" id="CP036532">
    <property type="protein sequence ID" value="QBK31632.1"/>
    <property type="molecule type" value="Genomic_DNA"/>
</dbReference>
<dbReference type="SUPFAM" id="SSF55347">
    <property type="entry name" value="Glyceraldehyde-3-phosphate dehydrogenase-like, C-terminal domain"/>
    <property type="match status" value="1"/>
</dbReference>
<dbReference type="PANTHER" id="PTHR43377">
    <property type="entry name" value="BILIVERDIN REDUCTASE A"/>
    <property type="match status" value="1"/>
</dbReference>
<sequence length="365" mass="38687">MPATGVLPRTRPSRAAGPADRTCRAAGLASARRHRYHPAVPPSQEFSRVSSSPPVAVIGCGQWGRNHVRTLAELGALGAVCDHNPEKASALALAHGGRVATTDAILADPAVAGIVLALPAEQNADLACAALEAGKHVLVEKPIALTVADAERMIESARRNDRVLLVGHVLRYHTAFDALVAALEAGRIGAPRHIQSHRLGFGKFYDRFDALWDLAPHDLSLVLSLVEGGPTQVDVVPVSVTDGQADMAHVHLRFGAGPSAHVFVSRHSAYAERRFAVTGETGTLVWDDLADWPDKLSVVPHTVARAQNGRWTWAQGEAEPIAVAPGMALTDELRHFLDCITGRTAPLTPGRQGLDIVRILTAGGG</sequence>
<evidence type="ECO:0000256" key="1">
    <source>
        <dbReference type="SAM" id="MobiDB-lite"/>
    </source>
</evidence>
<dbReference type="GO" id="GO:0000166">
    <property type="term" value="F:nucleotide binding"/>
    <property type="evidence" value="ECO:0007669"/>
    <property type="project" value="InterPro"/>
</dbReference>
<feature type="region of interest" description="Disordered" evidence="1">
    <location>
        <begin position="1"/>
        <end position="51"/>
    </location>
</feature>
<proteinExistence type="predicted"/>
<evidence type="ECO:0000313" key="4">
    <source>
        <dbReference type="EMBL" id="QBK31632.1"/>
    </source>
</evidence>
<dbReference type="Proteomes" id="UP000293719">
    <property type="component" value="Chromosome"/>
</dbReference>
<dbReference type="KEGG" id="rpod:E0E05_14075"/>
<feature type="domain" description="GFO/IDH/MocA-like oxidoreductase" evidence="3">
    <location>
        <begin position="178"/>
        <end position="284"/>
    </location>
</feature>
<name>A0A4P6V2K6_9HYPH</name>
<dbReference type="InterPro" id="IPR036291">
    <property type="entry name" value="NAD(P)-bd_dom_sf"/>
</dbReference>
<reference evidence="4 5" key="1">
    <citation type="journal article" date="2017" name="Int. J. Syst. Evol. Microbiol.">
        <title>Roseitalea porphyridii gen. nov., sp. nov., isolated from a red alga, and reclassification of Hoeflea suaedae Chung et al. 2013 as Pseudohoeflea suaedae gen. nov., comb. nov.</title>
        <authorList>
            <person name="Hyeon J.W."/>
            <person name="Jeong S.E."/>
            <person name="Baek K."/>
            <person name="Jeon C.O."/>
        </authorList>
    </citation>
    <scope>NUCLEOTIDE SEQUENCE [LARGE SCALE GENOMIC DNA]</scope>
    <source>
        <strain evidence="4 5">MA7-20</strain>
    </source>
</reference>